<dbReference type="InterPro" id="IPR036187">
    <property type="entry name" value="DNA_mismatch_repair_MutS_sf"/>
</dbReference>
<dbReference type="PROSITE" id="PS00486">
    <property type="entry name" value="DNA_MISMATCH_REPAIR_2"/>
    <property type="match status" value="1"/>
</dbReference>
<proteinExistence type="inferred from homology"/>
<comment type="subunit">
    <text evidence="7">Homodimer. Binds to stalled ribosomes, contacting rRNA.</text>
</comment>
<evidence type="ECO:0000256" key="3">
    <source>
        <dbReference type="ARBA" id="ARBA00022801"/>
    </source>
</evidence>
<dbReference type="InterPro" id="IPR005747">
    <property type="entry name" value="MutS2"/>
</dbReference>
<feature type="binding site" evidence="7">
    <location>
        <begin position="339"/>
        <end position="346"/>
    </location>
    <ligand>
        <name>ATP</name>
        <dbReference type="ChEBI" id="CHEBI:30616"/>
    </ligand>
</feature>
<evidence type="ECO:0000259" key="9">
    <source>
        <dbReference type="PROSITE" id="PS50828"/>
    </source>
</evidence>
<dbReference type="GO" id="GO:0004519">
    <property type="term" value="F:endonuclease activity"/>
    <property type="evidence" value="ECO:0007669"/>
    <property type="project" value="UniProtKB-KW"/>
</dbReference>
<feature type="coiled-coil region" evidence="8">
    <location>
        <begin position="520"/>
        <end position="604"/>
    </location>
</feature>
<gene>
    <name evidence="7" type="primary">mutS2</name>
    <name evidence="7" type="synonym">rqcU</name>
    <name evidence="10" type="ORF">GON05_13140</name>
</gene>
<dbReference type="EC" id="3.1.-.-" evidence="7"/>
<evidence type="ECO:0000256" key="6">
    <source>
        <dbReference type="ARBA" id="ARBA00023125"/>
    </source>
</evidence>
<dbReference type="HAMAP" id="MF_00092">
    <property type="entry name" value="MutS2"/>
    <property type="match status" value="1"/>
</dbReference>
<dbReference type="EC" id="3.6.4.-" evidence="7"/>
<dbReference type="PROSITE" id="PS50828">
    <property type="entry name" value="SMR"/>
    <property type="match status" value="1"/>
</dbReference>
<comment type="function">
    <text evidence="7">Endonuclease that is involved in the suppression of homologous recombination and thus may have a key role in the control of bacterial genetic diversity.</text>
</comment>
<keyword evidence="4 7" id="KW-0067">ATP-binding</keyword>
<organism evidence="10 11">
    <name type="scientific">Paenibacillus anseongense</name>
    <dbReference type="NCBI Taxonomy" id="2682845"/>
    <lineage>
        <taxon>Bacteria</taxon>
        <taxon>Bacillati</taxon>
        <taxon>Bacillota</taxon>
        <taxon>Bacilli</taxon>
        <taxon>Bacillales</taxon>
        <taxon>Paenibacillaceae</taxon>
        <taxon>Paenibacillus</taxon>
    </lineage>
</organism>
<evidence type="ECO:0000256" key="1">
    <source>
        <dbReference type="ARBA" id="ARBA00022730"/>
    </source>
</evidence>
<keyword evidence="8" id="KW-0175">Coiled coil</keyword>
<dbReference type="PANTHER" id="PTHR48466">
    <property type="entry name" value="OS10G0509000 PROTEIN-RELATED"/>
    <property type="match status" value="1"/>
</dbReference>
<dbReference type="CDD" id="cd03280">
    <property type="entry name" value="ABC_MutS2"/>
    <property type="match status" value="1"/>
</dbReference>
<dbReference type="SUPFAM" id="SSF48334">
    <property type="entry name" value="DNA repair protein MutS, domain III"/>
    <property type="match status" value="1"/>
</dbReference>
<dbReference type="Proteomes" id="UP000467637">
    <property type="component" value="Unassembled WGS sequence"/>
</dbReference>
<keyword evidence="6 7" id="KW-0238">DNA-binding</keyword>
<dbReference type="InterPro" id="IPR000432">
    <property type="entry name" value="DNA_mismatch_repair_MutS_C"/>
</dbReference>
<dbReference type="PANTHER" id="PTHR48466:SF2">
    <property type="entry name" value="OS10G0509000 PROTEIN"/>
    <property type="match status" value="1"/>
</dbReference>
<dbReference type="NCBIfam" id="TIGR01069">
    <property type="entry name" value="mutS2"/>
    <property type="match status" value="1"/>
</dbReference>
<reference evidence="10 11" key="1">
    <citation type="submission" date="2019-12" db="EMBL/GenBank/DDBJ databases">
        <authorList>
            <person name="Huq M.A."/>
        </authorList>
    </citation>
    <scope>NUCLEOTIDE SEQUENCE [LARGE SCALE GENOMIC DNA]</scope>
    <source>
        <strain evidence="10 11">MAH-34</strain>
    </source>
</reference>
<evidence type="ECO:0000256" key="4">
    <source>
        <dbReference type="ARBA" id="ARBA00022840"/>
    </source>
</evidence>
<evidence type="ECO:0000313" key="10">
    <source>
        <dbReference type="EMBL" id="MVQ35596.1"/>
    </source>
</evidence>
<evidence type="ECO:0000256" key="7">
    <source>
        <dbReference type="HAMAP-Rule" id="MF_00092"/>
    </source>
</evidence>
<dbReference type="InterPro" id="IPR046893">
    <property type="entry name" value="MSSS"/>
</dbReference>
<dbReference type="Pfam" id="PF01713">
    <property type="entry name" value="Smr"/>
    <property type="match status" value="1"/>
</dbReference>
<dbReference type="PIRSF" id="PIRSF005814">
    <property type="entry name" value="MutS_YshD"/>
    <property type="match status" value="1"/>
</dbReference>
<dbReference type="CDD" id="cd06503">
    <property type="entry name" value="ATP-synt_Fo_b"/>
    <property type="match status" value="1"/>
</dbReference>
<comment type="caution">
    <text evidence="10">The sequence shown here is derived from an EMBL/GenBank/DDBJ whole genome shotgun (WGS) entry which is preliminary data.</text>
</comment>
<keyword evidence="5 7" id="KW-0694">RNA-binding</keyword>
<dbReference type="InterPro" id="IPR027417">
    <property type="entry name" value="P-loop_NTPase"/>
</dbReference>
<protein>
    <recommendedName>
        <fullName evidence="7">Endonuclease MutS2</fullName>
        <ecNumber evidence="7">3.1.-.-</ecNumber>
    </recommendedName>
    <alternativeName>
        <fullName evidence="7">Ribosome-associated protein quality control-upstream factor</fullName>
        <shortName evidence="7">RQC-upstream factor</shortName>
        <shortName evidence="7">RqcU</shortName>
        <ecNumber evidence="7">3.6.4.-</ecNumber>
    </alternativeName>
</protein>
<evidence type="ECO:0000256" key="2">
    <source>
        <dbReference type="ARBA" id="ARBA00022741"/>
    </source>
</evidence>
<dbReference type="InterPro" id="IPR002625">
    <property type="entry name" value="Smr_dom"/>
</dbReference>
<dbReference type="SMART" id="SM00533">
    <property type="entry name" value="MUTSd"/>
    <property type="match status" value="1"/>
</dbReference>
<dbReference type="InterPro" id="IPR007696">
    <property type="entry name" value="DNA_mismatch_repair_MutS_core"/>
</dbReference>
<keyword evidence="7" id="KW-0540">Nuclease</keyword>
<keyword evidence="1 7" id="KW-0699">rRNA-binding</keyword>
<keyword evidence="11" id="KW-1185">Reference proteome</keyword>
<evidence type="ECO:0000313" key="11">
    <source>
        <dbReference type="Proteomes" id="UP000467637"/>
    </source>
</evidence>
<dbReference type="InterPro" id="IPR036063">
    <property type="entry name" value="Smr_dom_sf"/>
</dbReference>
<dbReference type="Gene3D" id="3.40.50.300">
    <property type="entry name" value="P-loop containing nucleotide triphosphate hydrolases"/>
    <property type="match status" value="1"/>
</dbReference>
<keyword evidence="3 7" id="KW-0378">Hydrolase</keyword>
<sequence length="791" mass="88554">MRLGQLNQKIIKTLEYAKILHKLAHHAATSLGKDAVQHLEPIGDFELVKLRLQATDEAVNVERLKGNAPFGGIRDIRSSLHRARIGGMLNPAELLDISTTMFGTRRLKRFILAVHEEYSIPMLKGQVELLTENKSLEDKINSCIDENAVVVDSASVELGRVRSELRTGESRVRERLEQMLRNSSVQKMLQDVLITIRNDRYVIPVKSEYRSNFGGMVHDQSASGATLYIEPDAIVQLNNKIRELKFKEETEIEKILRALTALVAEQVDVLVYDVDQLAELDFTFAKAGLARELKATMPRLNDRGFIKIKRGRHPLIAADLVVPLDLELGNDFTQIIVTGPNTGGKTVSLKTVGLLSLMAMSGLFVPAEEGTQLCVFDAIYADIGDEQSIEQNLSTFSSHMTNIITILRDMTPKSLVLLDELGAGTDPAEGSALAISILDYIHQIGCRIIATTHYSELKAYAYQTRGTINASMEFDIQTLSPTYRLLVGVPGRSNAFAIAERLGLSRRIIEHARTQVGEEEKRVESMIASLEENRLIAEAERESAERLRREAEEMRRTLEAQQLKFDEQRDKLLEKAERDAREAVAKARREADEVIADLRRMAQEEAGGVKDHRLVEAKRRLDQAAPELREKQVRAAKKRPERIEAGDEVRVVSLGQKGHVVEIVSPTEATVQLGIMKLKVEIANLEKIGSTAQKKPAHQVATTVKRTRDDSIRMELDMRGLNMEEALIEADRFLDESFLGNLGQVYLIHGKGTGVLRTGMQEYLRRHKHVKSYRMGNYNEGGAGVTVVELK</sequence>
<dbReference type="Pfam" id="PF00488">
    <property type="entry name" value="MutS_V"/>
    <property type="match status" value="1"/>
</dbReference>
<dbReference type="Pfam" id="PF20297">
    <property type="entry name" value="MSSS"/>
    <property type="match status" value="1"/>
</dbReference>
<keyword evidence="7 10" id="KW-0255">Endonuclease</keyword>
<accession>A0ABW9U844</accession>
<dbReference type="SMART" id="SM00463">
    <property type="entry name" value="SMR"/>
    <property type="match status" value="1"/>
</dbReference>
<dbReference type="SUPFAM" id="SSF160443">
    <property type="entry name" value="SMR domain-like"/>
    <property type="match status" value="1"/>
</dbReference>
<comment type="function">
    <text evidence="7">Acts as a ribosome collision sensor, splitting the ribosome into its 2 subunits. Detects stalled/collided 70S ribosomes which it binds and splits by an ATP-hydrolysis driven conformational change. Acts upstream of the ribosome quality control system (RQC), a ribosome-associated complex that mediates the extraction of incompletely synthesized nascent chains from stalled ribosomes and their subsequent degradation. Probably generates substrates for RQC.</text>
</comment>
<dbReference type="SMART" id="SM00534">
    <property type="entry name" value="MUTSac"/>
    <property type="match status" value="1"/>
</dbReference>
<feature type="domain" description="Smr" evidence="9">
    <location>
        <begin position="716"/>
        <end position="791"/>
    </location>
</feature>
<comment type="similarity">
    <text evidence="7">Belongs to the DNA mismatch repair MutS family. MutS2 subfamily.</text>
</comment>
<dbReference type="Gene3D" id="3.30.1370.110">
    <property type="match status" value="1"/>
</dbReference>
<name>A0ABW9U844_9BACL</name>
<dbReference type="SUPFAM" id="SSF52540">
    <property type="entry name" value="P-loop containing nucleoside triphosphate hydrolases"/>
    <property type="match status" value="1"/>
</dbReference>
<dbReference type="EMBL" id="WSEM01000012">
    <property type="protein sequence ID" value="MVQ35596.1"/>
    <property type="molecule type" value="Genomic_DNA"/>
</dbReference>
<evidence type="ECO:0000256" key="8">
    <source>
        <dbReference type="SAM" id="Coils"/>
    </source>
</evidence>
<dbReference type="InterPro" id="IPR045076">
    <property type="entry name" value="MutS"/>
</dbReference>
<keyword evidence="2 7" id="KW-0547">Nucleotide-binding</keyword>
<evidence type="ECO:0000256" key="5">
    <source>
        <dbReference type="ARBA" id="ARBA00022884"/>
    </source>
</evidence>